<dbReference type="InterPro" id="IPR004841">
    <property type="entry name" value="AA-permease/SLC12A_dom"/>
</dbReference>
<organism evidence="7 8">
    <name type="scientific">Rhizoctonia solani</name>
    <dbReference type="NCBI Taxonomy" id="456999"/>
    <lineage>
        <taxon>Eukaryota</taxon>
        <taxon>Fungi</taxon>
        <taxon>Dikarya</taxon>
        <taxon>Basidiomycota</taxon>
        <taxon>Agaricomycotina</taxon>
        <taxon>Agaricomycetes</taxon>
        <taxon>Cantharellales</taxon>
        <taxon>Ceratobasidiaceae</taxon>
        <taxon>Rhizoctonia</taxon>
    </lineage>
</organism>
<dbReference type="GO" id="GO:0016020">
    <property type="term" value="C:membrane"/>
    <property type="evidence" value="ECO:0007669"/>
    <property type="project" value="UniProtKB-SubCell"/>
</dbReference>
<dbReference type="GO" id="GO:0015171">
    <property type="term" value="F:amino acid transmembrane transporter activity"/>
    <property type="evidence" value="ECO:0007669"/>
    <property type="project" value="TreeGrafter"/>
</dbReference>
<comment type="caution">
    <text evidence="7">The sequence shown here is derived from an EMBL/GenBank/DDBJ whole genome shotgun (WGS) entry which is preliminary data.</text>
</comment>
<reference evidence="7" key="1">
    <citation type="submission" date="2020-09" db="EMBL/GenBank/DDBJ databases">
        <title>Comparative genome analyses of four rice-infecting Rhizoctonia solani isolates reveal extensive enrichment of homogalacturonan modification genes.</title>
        <authorList>
            <person name="Lee D.-Y."/>
            <person name="Jeon J."/>
            <person name="Kim K.-T."/>
            <person name="Cheong K."/>
            <person name="Song H."/>
            <person name="Choi G."/>
            <person name="Ko J."/>
            <person name="Opiyo S.O."/>
            <person name="Zuo S."/>
            <person name="Madhav S."/>
            <person name="Lee Y.-H."/>
            <person name="Wang G.-L."/>
        </authorList>
    </citation>
    <scope>NUCLEOTIDE SEQUENCE</scope>
    <source>
        <strain evidence="7">AG1-IA WGL</strain>
    </source>
</reference>
<dbReference type="PANTHER" id="PTHR43341">
    <property type="entry name" value="AMINO ACID PERMEASE"/>
    <property type="match status" value="1"/>
</dbReference>
<feature type="transmembrane region" description="Helical" evidence="5">
    <location>
        <begin position="167"/>
        <end position="185"/>
    </location>
</feature>
<keyword evidence="2 5" id="KW-0812">Transmembrane</keyword>
<evidence type="ECO:0000256" key="2">
    <source>
        <dbReference type="ARBA" id="ARBA00022692"/>
    </source>
</evidence>
<dbReference type="Gene3D" id="1.20.1740.10">
    <property type="entry name" value="Amino acid/polyamine transporter I"/>
    <property type="match status" value="1"/>
</dbReference>
<dbReference type="InterPro" id="IPR050524">
    <property type="entry name" value="APC_YAT"/>
</dbReference>
<comment type="subcellular location">
    <subcellularLocation>
        <location evidence="1">Membrane</location>
        <topology evidence="1">Multi-pass membrane protein</topology>
    </subcellularLocation>
</comment>
<feature type="transmembrane region" description="Helical" evidence="5">
    <location>
        <begin position="197"/>
        <end position="221"/>
    </location>
</feature>
<dbReference type="Proteomes" id="UP000602905">
    <property type="component" value="Unassembled WGS sequence"/>
</dbReference>
<evidence type="ECO:0000313" key="7">
    <source>
        <dbReference type="EMBL" id="KAF8711820.1"/>
    </source>
</evidence>
<evidence type="ECO:0000313" key="8">
    <source>
        <dbReference type="Proteomes" id="UP000602905"/>
    </source>
</evidence>
<evidence type="ECO:0000256" key="1">
    <source>
        <dbReference type="ARBA" id="ARBA00004141"/>
    </source>
</evidence>
<accession>A0A8H7HX10</accession>
<feature type="transmembrane region" description="Helical" evidence="5">
    <location>
        <begin position="136"/>
        <end position="155"/>
    </location>
</feature>
<dbReference type="Pfam" id="PF00324">
    <property type="entry name" value="AA_permease"/>
    <property type="match status" value="1"/>
</dbReference>
<dbReference type="AlphaFoldDB" id="A0A8H7HX10"/>
<dbReference type="EMBL" id="JACYCD010000045">
    <property type="protein sequence ID" value="KAF8711820.1"/>
    <property type="molecule type" value="Genomic_DNA"/>
</dbReference>
<sequence>MAPLGRVVDPGLESSATIGTFPRTRAEPSLPKAQYSYGSRDILNASITENAARSRISSRMVVGYDPGRFLLIRTELMAIAAGALIIGLLAPSSDPSLDLTTSDAAASPFVVAIQITGIKGLPPVIDAALLTSARSIASTNLFTSSPAFCSLSLAVNAPKVFSKASRSGLYASVIICASLSSLTHMSASSGKGKALNWFANMTAVAGLMTWFGIPVTCMRFYAGMKAQGIDRCAPHFSSGLQPFVARLSVLRLGLLIATIDFAHGLVLITVHSVQVTVGSLRYGAFAHPRTFTNL</sequence>
<dbReference type="PANTHER" id="PTHR43341:SF20">
    <property type="entry name" value="AAT FAMILY AMINO ACID TRANSPORTER"/>
    <property type="match status" value="1"/>
</dbReference>
<feature type="transmembrane region" description="Helical" evidence="5">
    <location>
        <begin position="69"/>
        <end position="90"/>
    </location>
</feature>
<proteinExistence type="predicted"/>
<keyword evidence="4 5" id="KW-0472">Membrane</keyword>
<evidence type="ECO:0000259" key="6">
    <source>
        <dbReference type="Pfam" id="PF00324"/>
    </source>
</evidence>
<protein>
    <submittedName>
        <fullName evidence="7">Amino acid transporter</fullName>
    </submittedName>
</protein>
<name>A0A8H7HX10_9AGAM</name>
<evidence type="ECO:0000256" key="5">
    <source>
        <dbReference type="SAM" id="Phobius"/>
    </source>
</evidence>
<keyword evidence="3 5" id="KW-1133">Transmembrane helix</keyword>
<gene>
    <name evidence="7" type="ORF">RHS03_01363</name>
</gene>
<feature type="domain" description="Amino acid permease/ SLC12A" evidence="6">
    <location>
        <begin position="80"/>
        <end position="262"/>
    </location>
</feature>
<feature type="non-terminal residue" evidence="7">
    <location>
        <position position="294"/>
    </location>
</feature>
<evidence type="ECO:0000256" key="3">
    <source>
        <dbReference type="ARBA" id="ARBA00022989"/>
    </source>
</evidence>
<evidence type="ECO:0000256" key="4">
    <source>
        <dbReference type="ARBA" id="ARBA00023136"/>
    </source>
</evidence>